<name>A0A562USN9_9SPHN</name>
<dbReference type="OrthoDB" id="7432673at2"/>
<accession>A0A562USN9</accession>
<dbReference type="Proteomes" id="UP000320547">
    <property type="component" value="Unassembled WGS sequence"/>
</dbReference>
<gene>
    <name evidence="2" type="ORF">JN10_0236</name>
</gene>
<evidence type="ECO:0000313" key="2">
    <source>
        <dbReference type="EMBL" id="TWJ08621.1"/>
    </source>
</evidence>
<dbReference type="RefSeq" id="WP_067596980.1">
    <property type="nucleotide sequence ID" value="NZ_CP015963.1"/>
</dbReference>
<feature type="region of interest" description="Disordered" evidence="1">
    <location>
        <begin position="162"/>
        <end position="203"/>
    </location>
</feature>
<dbReference type="AlphaFoldDB" id="A0A562USN9"/>
<dbReference type="STRING" id="476157.GCA_001663155_00506"/>
<protein>
    <submittedName>
        <fullName evidence="2">Uncharacterized protein</fullName>
    </submittedName>
</protein>
<keyword evidence="3" id="KW-1185">Reference proteome</keyword>
<sequence length="203" mass="23234">MENEFEDRENDLYVPDEREDIEGHACKALNLSNQHRGRHHLNLVKEAMPANALMCCREPLAKESTVAAYEAFDPQDEQERILCSQMVIMHDHVMDCLMRANEPHIDPRLRPEELKHAERLGGLTVRLSEALDKHRGKGQQTVTVEHVCVGEGGQAIVGNVETSGRTQAESRPDRFEYQPDDFVPIDIPDKVQMRQQTRDEERA</sequence>
<evidence type="ECO:0000256" key="1">
    <source>
        <dbReference type="SAM" id="MobiDB-lite"/>
    </source>
</evidence>
<reference evidence="2 3" key="1">
    <citation type="submission" date="2019-07" db="EMBL/GenBank/DDBJ databases">
        <title>Genomic Encyclopedia of Archaeal and Bacterial Type Strains, Phase II (KMG-II): from individual species to whole genera.</title>
        <authorList>
            <person name="Goeker M."/>
        </authorList>
    </citation>
    <scope>NUCLEOTIDE SEQUENCE [LARGE SCALE GENOMIC DNA]</scope>
    <source>
        <strain evidence="2 3">ATCC BAA-2084</strain>
    </source>
</reference>
<feature type="compositionally biased region" description="Basic and acidic residues" evidence="1">
    <location>
        <begin position="187"/>
        <end position="203"/>
    </location>
</feature>
<organism evidence="2 3">
    <name type="scientific">Altererythrobacter ishigakiensis</name>
    <dbReference type="NCBI Taxonomy" id="476157"/>
    <lineage>
        <taxon>Bacteria</taxon>
        <taxon>Pseudomonadati</taxon>
        <taxon>Pseudomonadota</taxon>
        <taxon>Alphaproteobacteria</taxon>
        <taxon>Sphingomonadales</taxon>
        <taxon>Erythrobacteraceae</taxon>
        <taxon>Altererythrobacter</taxon>
    </lineage>
</organism>
<proteinExistence type="predicted"/>
<evidence type="ECO:0000313" key="3">
    <source>
        <dbReference type="Proteomes" id="UP000320547"/>
    </source>
</evidence>
<feature type="compositionally biased region" description="Basic and acidic residues" evidence="1">
    <location>
        <begin position="168"/>
        <end position="177"/>
    </location>
</feature>
<comment type="caution">
    <text evidence="2">The sequence shown here is derived from an EMBL/GenBank/DDBJ whole genome shotgun (WGS) entry which is preliminary data.</text>
</comment>
<dbReference type="EMBL" id="VLLK01000001">
    <property type="protein sequence ID" value="TWJ08621.1"/>
    <property type="molecule type" value="Genomic_DNA"/>
</dbReference>